<protein>
    <submittedName>
        <fullName evidence="2">RCG30904</fullName>
    </submittedName>
</protein>
<evidence type="ECO:0000313" key="2">
    <source>
        <dbReference type="EMBL" id="EDL81287.1"/>
    </source>
</evidence>
<dbReference type="AlphaFoldDB" id="A6IUN6"/>
<evidence type="ECO:0000313" key="3">
    <source>
        <dbReference type="Proteomes" id="UP000234681"/>
    </source>
</evidence>
<proteinExistence type="predicted"/>
<accession>A6IUN6</accession>
<feature type="compositionally biased region" description="Basic and acidic residues" evidence="1">
    <location>
        <begin position="14"/>
        <end position="24"/>
    </location>
</feature>
<evidence type="ECO:0000256" key="1">
    <source>
        <dbReference type="SAM" id="MobiDB-lite"/>
    </source>
</evidence>
<organism evidence="2 3">
    <name type="scientific">Rattus norvegicus</name>
    <name type="common">Rat</name>
    <dbReference type="NCBI Taxonomy" id="10116"/>
    <lineage>
        <taxon>Eukaryota</taxon>
        <taxon>Metazoa</taxon>
        <taxon>Chordata</taxon>
        <taxon>Craniata</taxon>
        <taxon>Vertebrata</taxon>
        <taxon>Euteleostomi</taxon>
        <taxon>Mammalia</taxon>
        <taxon>Eutheria</taxon>
        <taxon>Euarchontoglires</taxon>
        <taxon>Glires</taxon>
        <taxon>Rodentia</taxon>
        <taxon>Myomorpha</taxon>
        <taxon>Muroidea</taxon>
        <taxon>Muridae</taxon>
        <taxon>Murinae</taxon>
        <taxon>Rattus</taxon>
    </lineage>
</organism>
<reference evidence="3" key="1">
    <citation type="submission" date="2005-09" db="EMBL/GenBank/DDBJ databases">
        <authorList>
            <person name="Mural R.J."/>
            <person name="Li P.W."/>
            <person name="Adams M.D."/>
            <person name="Amanatides P.G."/>
            <person name="Baden-Tillson H."/>
            <person name="Barnstead M."/>
            <person name="Chin S.H."/>
            <person name="Dew I."/>
            <person name="Evans C.A."/>
            <person name="Ferriera S."/>
            <person name="Flanigan M."/>
            <person name="Fosler C."/>
            <person name="Glodek A."/>
            <person name="Gu Z."/>
            <person name="Holt R.A."/>
            <person name="Jennings D."/>
            <person name="Kraft C.L."/>
            <person name="Lu F."/>
            <person name="Nguyen T."/>
            <person name="Nusskern D.R."/>
            <person name="Pfannkoch C.M."/>
            <person name="Sitter C."/>
            <person name="Sutton G.G."/>
            <person name="Venter J.C."/>
            <person name="Wang Z."/>
            <person name="Woodage T."/>
            <person name="Zheng X.H."/>
            <person name="Zhong F."/>
        </authorList>
    </citation>
    <scope>NUCLEOTIDE SEQUENCE [LARGE SCALE GENOMIC DNA]</scope>
    <source>
        <strain>BN</strain>
        <strain evidence="3">Sprague-Dawley</strain>
    </source>
</reference>
<feature type="compositionally biased region" description="Polar residues" evidence="1">
    <location>
        <begin position="38"/>
        <end position="47"/>
    </location>
</feature>
<feature type="region of interest" description="Disordered" evidence="1">
    <location>
        <begin position="10"/>
        <end position="47"/>
    </location>
</feature>
<name>A6IUN6_RAT</name>
<gene>
    <name evidence="2" type="ORF">rCG_30904</name>
</gene>
<sequence>MQPYLFLPSMLEKAGNRPKGDRSPPEVLSTAQEPLRGTNRSDGTTAEPSTAAYLGEYVLMVCDVTSPPFLGHRLPTTFKHLRILARGDIHLPHVPEDHPEALS</sequence>
<dbReference type="Proteomes" id="UP000234681">
    <property type="component" value="Chromosome 5"/>
</dbReference>
<dbReference type="EMBL" id="CH473968">
    <property type="protein sequence ID" value="EDL81287.1"/>
    <property type="molecule type" value="Genomic_DNA"/>
</dbReference>